<comment type="caution">
    <text evidence="2">The sequence shown here is derived from an EMBL/GenBank/DDBJ whole genome shotgun (WGS) entry which is preliminary data.</text>
</comment>
<dbReference type="EMBL" id="BLZR01000001">
    <property type="protein sequence ID" value="GFP77734.1"/>
    <property type="molecule type" value="Genomic_DNA"/>
</dbReference>
<accession>A0A6V8SKH6</accession>
<reference evidence="2 3" key="1">
    <citation type="submission" date="2020-07" db="EMBL/GenBank/DDBJ databases">
        <title>A new beta-1,3-glucan-decomposing anaerobic bacterium isolated from anoxic soil subjected to biological soil disinfestation.</title>
        <authorList>
            <person name="Ueki A."/>
            <person name="Tonouchi A."/>
        </authorList>
    </citation>
    <scope>NUCLEOTIDE SEQUENCE [LARGE SCALE GENOMIC DNA]</scope>
    <source>
        <strain evidence="2 3">TW1</strain>
    </source>
</reference>
<keyword evidence="1" id="KW-0812">Transmembrane</keyword>
<evidence type="ECO:0000256" key="1">
    <source>
        <dbReference type="SAM" id="Phobius"/>
    </source>
</evidence>
<protein>
    <submittedName>
        <fullName evidence="2">Uncharacterized protein</fullName>
    </submittedName>
</protein>
<sequence>MKENKVFFNEVKLDENRLLDDNSLEELGLIKQLNVTELINETQEKEKKKKLIISDLLYGGAVMCALIIQFNILLRMNIIVWVVINSFSSLLIPLTMLPKLQKRIKGGMIS</sequence>
<keyword evidence="3" id="KW-1185">Reference proteome</keyword>
<evidence type="ECO:0000313" key="3">
    <source>
        <dbReference type="Proteomes" id="UP000580568"/>
    </source>
</evidence>
<keyword evidence="1" id="KW-1133">Transmembrane helix</keyword>
<name>A0A6V8SKH6_9CLOT</name>
<dbReference type="Proteomes" id="UP000580568">
    <property type="component" value="Unassembled WGS sequence"/>
</dbReference>
<proteinExistence type="predicted"/>
<organism evidence="2 3">
    <name type="scientific">Clostridium fungisolvens</name>
    <dbReference type="NCBI Taxonomy" id="1604897"/>
    <lineage>
        <taxon>Bacteria</taxon>
        <taxon>Bacillati</taxon>
        <taxon>Bacillota</taxon>
        <taxon>Clostridia</taxon>
        <taxon>Eubacteriales</taxon>
        <taxon>Clostridiaceae</taxon>
        <taxon>Clostridium</taxon>
    </lineage>
</organism>
<feature type="transmembrane region" description="Helical" evidence="1">
    <location>
        <begin position="78"/>
        <end position="97"/>
    </location>
</feature>
<dbReference type="RefSeq" id="WP_183279095.1">
    <property type="nucleotide sequence ID" value="NZ_BLZR01000001.1"/>
</dbReference>
<evidence type="ECO:0000313" key="2">
    <source>
        <dbReference type="EMBL" id="GFP77734.1"/>
    </source>
</evidence>
<feature type="transmembrane region" description="Helical" evidence="1">
    <location>
        <begin position="51"/>
        <end position="72"/>
    </location>
</feature>
<dbReference type="AlphaFoldDB" id="A0A6V8SKH6"/>
<gene>
    <name evidence="2" type="ORF">bsdtw1_03905</name>
</gene>
<keyword evidence="1" id="KW-0472">Membrane</keyword>